<dbReference type="InterPro" id="IPR048276">
    <property type="entry name" value="Phage_tail-like_C"/>
</dbReference>
<dbReference type="RefSeq" id="WP_144846633.1">
    <property type="nucleotide sequence ID" value="NZ_VNJI01000011.1"/>
</dbReference>
<dbReference type="Proteomes" id="UP000317036">
    <property type="component" value="Unassembled WGS sequence"/>
</dbReference>
<evidence type="ECO:0000259" key="1">
    <source>
        <dbReference type="Pfam" id="PF20195"/>
    </source>
</evidence>
<evidence type="ECO:0000259" key="2">
    <source>
        <dbReference type="Pfam" id="PF20753"/>
    </source>
</evidence>
<dbReference type="OrthoDB" id="2731856at2"/>
<dbReference type="InterPro" id="IPR046688">
    <property type="entry name" value="DUF6558_N"/>
</dbReference>
<dbReference type="Pfam" id="PF20753">
    <property type="entry name" value="DUF6558_C"/>
    <property type="match status" value="1"/>
</dbReference>
<sequence>MTIKSSLYFMFNGINSQDMGILNVNVSQGMYEEPFLASRTIHEVKIRGNDKPYYQYTELSPIEFSVSFALQDSFDQTKLRQIARWLNVSYFCPLVFSDDPDKIYFAMPVNDSSLIHTGTNGYINLKFRTNAPYAYSPSYTQTYDFSSNVAGGTLFQFTNNGDLSVFPKLYIQKVGDGDISIFNYSNGGIEFKFTGLLNGENLFVDSTRQYISTDQNNLYRYSNFNNNWLELLYGVNNLNVVGNCKLKFVWEYRILQ</sequence>
<dbReference type="InterPro" id="IPR006520">
    <property type="entry name" value="Dit_BPSPP_N"/>
</dbReference>
<proteinExistence type="predicted"/>
<evidence type="ECO:0000313" key="3">
    <source>
        <dbReference type="EMBL" id="TVY09985.1"/>
    </source>
</evidence>
<feature type="domain" description="Phage tail-like C-terminal" evidence="2">
    <location>
        <begin position="134"/>
        <end position="249"/>
    </location>
</feature>
<protein>
    <submittedName>
        <fullName evidence="3">Phage tail protein</fullName>
    </submittedName>
</protein>
<keyword evidence="4" id="KW-1185">Reference proteome</keyword>
<dbReference type="AlphaFoldDB" id="A0A559KCZ2"/>
<dbReference type="EMBL" id="VNJI01000011">
    <property type="protein sequence ID" value="TVY09985.1"/>
    <property type="molecule type" value="Genomic_DNA"/>
</dbReference>
<organism evidence="3 4">
    <name type="scientific">Paenibacillus cremeus</name>
    <dbReference type="NCBI Taxonomy" id="2163881"/>
    <lineage>
        <taxon>Bacteria</taxon>
        <taxon>Bacillati</taxon>
        <taxon>Bacillota</taxon>
        <taxon>Bacilli</taxon>
        <taxon>Bacillales</taxon>
        <taxon>Paenibacillaceae</taxon>
        <taxon>Paenibacillus</taxon>
    </lineage>
</organism>
<comment type="caution">
    <text evidence="3">The sequence shown here is derived from an EMBL/GenBank/DDBJ whole genome shotgun (WGS) entry which is preliminary data.</text>
</comment>
<dbReference type="Pfam" id="PF20195">
    <property type="entry name" value="DUF6558"/>
    <property type="match status" value="1"/>
</dbReference>
<dbReference type="Gene3D" id="2.40.30.200">
    <property type="match status" value="1"/>
</dbReference>
<gene>
    <name evidence="3" type="ORF">FPZ49_11480</name>
</gene>
<feature type="domain" description="DUF6558" evidence="1">
    <location>
        <begin position="9"/>
        <end position="130"/>
    </location>
</feature>
<evidence type="ECO:0000313" key="4">
    <source>
        <dbReference type="Proteomes" id="UP000317036"/>
    </source>
</evidence>
<dbReference type="SUPFAM" id="SSF69304">
    <property type="entry name" value="Tricorn protease N-terminal domain"/>
    <property type="match status" value="1"/>
</dbReference>
<reference evidence="3 4" key="1">
    <citation type="submission" date="2019-07" db="EMBL/GenBank/DDBJ databases">
        <authorList>
            <person name="Kim J."/>
        </authorList>
    </citation>
    <scope>NUCLEOTIDE SEQUENCE [LARGE SCALE GENOMIC DNA]</scope>
    <source>
        <strain evidence="3 4">JC52</strain>
    </source>
</reference>
<name>A0A559KCZ2_9BACL</name>
<dbReference type="NCBIfam" id="TIGR01633">
    <property type="entry name" value="phi3626_gp14_N"/>
    <property type="match status" value="1"/>
</dbReference>
<accession>A0A559KCZ2</accession>